<sequence>MPLQAQQTQSSQVQVARQFLLALLAGNWNTAYEHLSPEAQRQLPLAAFRTAALPIIEQARTYGPVIDLYKLGYRLREEEHVQPFVAFSYRADSLRPGPRFQLDVTFQDSAARQIQGFGLIRLRP</sequence>
<dbReference type="AlphaFoldDB" id="W8F942"/>
<dbReference type="EMBL" id="CP007145">
    <property type="protein sequence ID" value="AHJ99166.1"/>
    <property type="molecule type" value="Genomic_DNA"/>
</dbReference>
<evidence type="ECO:0000313" key="1">
    <source>
        <dbReference type="EMBL" id="AHJ99166.1"/>
    </source>
</evidence>
<dbReference type="HOGENOM" id="CLU_1822696_0_0_10"/>
<gene>
    <name evidence="1" type="ORF">Hsw_3571</name>
</gene>
<protein>
    <recommendedName>
        <fullName evidence="3">DUF3887 domain-containing protein</fullName>
    </recommendedName>
</protein>
<reference evidence="1 2" key="1">
    <citation type="submission" date="2014-01" db="EMBL/GenBank/DDBJ databases">
        <title>Complete genome sequence of ionizing-radiation resistance bacterium Hymenobacter swuensis DY53.</title>
        <authorList>
            <person name="Jung J.-H."/>
            <person name="Jeong S.-W."/>
            <person name="Joe M.-H."/>
            <person name="Cho y.-j."/>
            <person name="Kim M.-K."/>
            <person name="Lim S.-Y."/>
        </authorList>
    </citation>
    <scope>NUCLEOTIDE SEQUENCE [LARGE SCALE GENOMIC DNA]</scope>
    <source>
        <strain evidence="1 2">DY53</strain>
    </source>
</reference>
<dbReference type="Proteomes" id="UP000019423">
    <property type="component" value="Chromosome"/>
</dbReference>
<keyword evidence="2" id="KW-1185">Reference proteome</keyword>
<name>W8F942_9BACT</name>
<evidence type="ECO:0000313" key="2">
    <source>
        <dbReference type="Proteomes" id="UP000019423"/>
    </source>
</evidence>
<dbReference type="STRING" id="1227739.Hsw_3571"/>
<evidence type="ECO:0008006" key="3">
    <source>
        <dbReference type="Google" id="ProtNLM"/>
    </source>
</evidence>
<dbReference type="KEGG" id="hsw:Hsw_3571"/>
<organism evidence="1 2">
    <name type="scientific">Hymenobacter swuensis DY53</name>
    <dbReference type="NCBI Taxonomy" id="1227739"/>
    <lineage>
        <taxon>Bacteria</taxon>
        <taxon>Pseudomonadati</taxon>
        <taxon>Bacteroidota</taxon>
        <taxon>Cytophagia</taxon>
        <taxon>Cytophagales</taxon>
        <taxon>Hymenobacteraceae</taxon>
        <taxon>Hymenobacter</taxon>
    </lineage>
</organism>
<dbReference type="PATRIC" id="fig|1227739.3.peg.3728"/>
<accession>W8F942</accession>
<proteinExistence type="predicted"/>